<evidence type="ECO:0000313" key="2">
    <source>
        <dbReference type="EMBL" id="VDK39250.1"/>
    </source>
</evidence>
<evidence type="ECO:0000313" key="3">
    <source>
        <dbReference type="Proteomes" id="UP000281553"/>
    </source>
</evidence>
<keyword evidence="3" id="KW-1185">Reference proteome</keyword>
<dbReference type="PROSITE" id="PS50211">
    <property type="entry name" value="DENN"/>
    <property type="match status" value="1"/>
</dbReference>
<dbReference type="InterPro" id="IPR005112">
    <property type="entry name" value="dDENN_dom"/>
</dbReference>
<dbReference type="OrthoDB" id="74314at2759"/>
<name>A0A3P6Q4V2_DIBLA</name>
<feature type="domain" description="UDENN" evidence="1">
    <location>
        <begin position="1"/>
        <end position="100"/>
    </location>
</feature>
<dbReference type="SMART" id="SM00801">
    <property type="entry name" value="dDENN"/>
    <property type="match status" value="1"/>
</dbReference>
<reference evidence="2 3" key="1">
    <citation type="submission" date="2018-11" db="EMBL/GenBank/DDBJ databases">
        <authorList>
            <consortium name="Pathogen Informatics"/>
        </authorList>
    </citation>
    <scope>NUCLEOTIDE SEQUENCE [LARGE SCALE GENOMIC DNA]</scope>
</reference>
<dbReference type="EMBL" id="UYRU01005754">
    <property type="protein sequence ID" value="VDK39250.1"/>
    <property type="molecule type" value="Genomic_DNA"/>
</dbReference>
<evidence type="ECO:0000259" key="1">
    <source>
        <dbReference type="PROSITE" id="PS50211"/>
    </source>
</evidence>
<dbReference type="InterPro" id="IPR037516">
    <property type="entry name" value="Tripartite_DENN"/>
</dbReference>
<dbReference type="Proteomes" id="UP000281553">
    <property type="component" value="Unassembled WGS sequence"/>
</dbReference>
<dbReference type="AlphaFoldDB" id="A0A3P6Q4V2"/>
<proteinExistence type="predicted"/>
<gene>
    <name evidence="2" type="ORF">DILT_LOCUS1014</name>
</gene>
<sequence length="158" mass="18669">MLTSDHVYPPRPPPDQSLSSVHADKQLRAVFLRLFGSLFAGYRSCLTITRIHPQPVIHFNQSLFLVLRGIREPNEFFDRILSSMRFHQFILERGPPFRVCDVFDEEYDSARSNRRFLLPKYIAEERCPELDYEAFAEDFRRIVNKLSQKLLDNVSIFF</sequence>
<organism evidence="2 3">
    <name type="scientific">Dibothriocephalus latus</name>
    <name type="common">Fish tapeworm</name>
    <name type="synonym">Diphyllobothrium latum</name>
    <dbReference type="NCBI Taxonomy" id="60516"/>
    <lineage>
        <taxon>Eukaryota</taxon>
        <taxon>Metazoa</taxon>
        <taxon>Spiralia</taxon>
        <taxon>Lophotrochozoa</taxon>
        <taxon>Platyhelminthes</taxon>
        <taxon>Cestoda</taxon>
        <taxon>Eucestoda</taxon>
        <taxon>Diphyllobothriidea</taxon>
        <taxon>Diphyllobothriidae</taxon>
        <taxon>Dibothriocephalus</taxon>
    </lineage>
</organism>
<protein>
    <recommendedName>
        <fullName evidence="1">UDENN domain-containing protein</fullName>
    </recommendedName>
</protein>
<accession>A0A3P6Q4V2</accession>